<name>A0ABV9I8M1_9DEIO</name>
<sequence>MLRTKPALLKSPLFLPIGLWAPGIWRFARPNFEQVLLRQAFFSLEWMDEVL</sequence>
<comment type="caution">
    <text evidence="1">The sequence shown here is derived from an EMBL/GenBank/DDBJ whole genome shotgun (WGS) entry which is preliminary data.</text>
</comment>
<organism evidence="1 2">
    <name type="scientific">Deinococcus hohokamensis</name>
    <dbReference type="NCBI Taxonomy" id="309883"/>
    <lineage>
        <taxon>Bacteria</taxon>
        <taxon>Thermotogati</taxon>
        <taxon>Deinococcota</taxon>
        <taxon>Deinococci</taxon>
        <taxon>Deinococcales</taxon>
        <taxon>Deinococcaceae</taxon>
        <taxon>Deinococcus</taxon>
    </lineage>
</organism>
<dbReference type="EMBL" id="JBHSEI010000007">
    <property type="protein sequence ID" value="MFC4638662.1"/>
    <property type="molecule type" value="Genomic_DNA"/>
</dbReference>
<evidence type="ECO:0000313" key="2">
    <source>
        <dbReference type="Proteomes" id="UP001595952"/>
    </source>
</evidence>
<dbReference type="Proteomes" id="UP001595952">
    <property type="component" value="Unassembled WGS sequence"/>
</dbReference>
<evidence type="ECO:0000313" key="1">
    <source>
        <dbReference type="EMBL" id="MFC4638662.1"/>
    </source>
</evidence>
<dbReference type="RefSeq" id="WP_380061671.1">
    <property type="nucleotide sequence ID" value="NZ_JBHSEI010000007.1"/>
</dbReference>
<keyword evidence="2" id="KW-1185">Reference proteome</keyword>
<proteinExistence type="predicted"/>
<accession>A0ABV9I8M1</accession>
<reference evidence="2" key="1">
    <citation type="journal article" date="2019" name="Int. J. Syst. Evol. Microbiol.">
        <title>The Global Catalogue of Microorganisms (GCM) 10K type strain sequencing project: providing services to taxonomists for standard genome sequencing and annotation.</title>
        <authorList>
            <consortium name="The Broad Institute Genomics Platform"/>
            <consortium name="The Broad Institute Genome Sequencing Center for Infectious Disease"/>
            <person name="Wu L."/>
            <person name="Ma J."/>
        </authorList>
    </citation>
    <scope>NUCLEOTIDE SEQUENCE [LARGE SCALE GENOMIC DNA]</scope>
    <source>
        <strain evidence="2">CCUG 55995</strain>
    </source>
</reference>
<gene>
    <name evidence="1" type="ORF">ACFO0D_09945</name>
</gene>
<protein>
    <submittedName>
        <fullName evidence="1">Uncharacterized protein</fullName>
    </submittedName>
</protein>